<sequence length="458" mass="47078">MLVAAAALTVAACSSTGSSTPTEPSTTASGRGLSTLVPSVTPSRSAAAAPGTSAGPATEPLVVAINATRAAQNLDLTTARALADGTAKAWRGFRLVGSVAEVLRDPAALTVVAASKAGPSVRPVTVGGIDPFRDPDRYPLRIAGPPPAGPAVDVTFGGDIMLGRRVATAAARAGDPSAPLRAIGPRLAAADLTIANLESTLSRAGEPQQGGDSFAAPPAVMTGLREAGVDVLSLANNHTGDFQTEALLDTVQRVRAGGIQPVGAGRNVSEAIKPVIVSRNGIRFGFLAFNAIGETPRATSTAPGAFSVRMPPRTGPLNQSDLAALTSAVGALRTAVDVVVVLPHWGQQYTHNPVAAQRTVADALAEAGADLVIGGHPHWVQSVQFLPNKLIAHSLGNLVFDMDFSQQTQEGVLLELTYWGKILKAARLTPYVIDAQFTPRIVSGNRAEQILADIRNAD</sequence>
<evidence type="ECO:0000256" key="3">
    <source>
        <dbReference type="SAM" id="SignalP"/>
    </source>
</evidence>
<dbReference type="SMART" id="SM00854">
    <property type="entry name" value="PGA_cap"/>
    <property type="match status" value="1"/>
</dbReference>
<accession>A0ABN2D454</accession>
<gene>
    <name evidence="5" type="ORF">GCM10009789_22810</name>
</gene>
<dbReference type="Gene3D" id="3.60.21.10">
    <property type="match status" value="1"/>
</dbReference>
<evidence type="ECO:0000313" key="6">
    <source>
        <dbReference type="Proteomes" id="UP001500393"/>
    </source>
</evidence>
<dbReference type="InterPro" id="IPR019079">
    <property type="entry name" value="Capsule_synth_CapA"/>
</dbReference>
<protein>
    <recommendedName>
        <fullName evidence="4">Capsule synthesis protein CapA domain-containing protein</fullName>
    </recommendedName>
</protein>
<evidence type="ECO:0000313" key="5">
    <source>
        <dbReference type="EMBL" id="GAA1568824.1"/>
    </source>
</evidence>
<reference evidence="5 6" key="1">
    <citation type="journal article" date="2019" name="Int. J. Syst. Evol. Microbiol.">
        <title>The Global Catalogue of Microorganisms (GCM) 10K type strain sequencing project: providing services to taxonomists for standard genome sequencing and annotation.</title>
        <authorList>
            <consortium name="The Broad Institute Genomics Platform"/>
            <consortium name="The Broad Institute Genome Sequencing Center for Infectious Disease"/>
            <person name="Wu L."/>
            <person name="Ma J."/>
        </authorList>
    </citation>
    <scope>NUCLEOTIDE SEQUENCE [LARGE SCALE GENOMIC DNA]</scope>
    <source>
        <strain evidence="5 6">JCM 14969</strain>
    </source>
</reference>
<proteinExistence type="inferred from homology"/>
<feature type="domain" description="Capsule synthesis protein CapA" evidence="4">
    <location>
        <begin position="153"/>
        <end position="402"/>
    </location>
</feature>
<dbReference type="Proteomes" id="UP001500393">
    <property type="component" value="Unassembled WGS sequence"/>
</dbReference>
<comment type="similarity">
    <text evidence="1">Belongs to the CapA family.</text>
</comment>
<evidence type="ECO:0000256" key="1">
    <source>
        <dbReference type="ARBA" id="ARBA00005662"/>
    </source>
</evidence>
<dbReference type="PANTHER" id="PTHR33393:SF13">
    <property type="entry name" value="PGA BIOSYNTHESIS PROTEIN CAPA"/>
    <property type="match status" value="1"/>
</dbReference>
<dbReference type="Pfam" id="PF09587">
    <property type="entry name" value="PGA_cap"/>
    <property type="match status" value="1"/>
</dbReference>
<dbReference type="InterPro" id="IPR029052">
    <property type="entry name" value="Metallo-depent_PP-like"/>
</dbReference>
<feature type="compositionally biased region" description="Low complexity" evidence="2">
    <location>
        <begin position="45"/>
        <end position="55"/>
    </location>
</feature>
<feature type="compositionally biased region" description="Low complexity" evidence="2">
    <location>
        <begin position="14"/>
        <end position="30"/>
    </location>
</feature>
<keyword evidence="3" id="KW-0732">Signal</keyword>
<feature type="signal peptide" evidence="3">
    <location>
        <begin position="1"/>
        <end position="19"/>
    </location>
</feature>
<comment type="caution">
    <text evidence="5">The sequence shown here is derived from an EMBL/GenBank/DDBJ whole genome shotgun (WGS) entry which is preliminary data.</text>
</comment>
<organism evidence="5 6">
    <name type="scientific">Kribbella sancticallisti</name>
    <dbReference type="NCBI Taxonomy" id="460087"/>
    <lineage>
        <taxon>Bacteria</taxon>
        <taxon>Bacillati</taxon>
        <taxon>Actinomycetota</taxon>
        <taxon>Actinomycetes</taxon>
        <taxon>Propionibacteriales</taxon>
        <taxon>Kribbellaceae</taxon>
        <taxon>Kribbella</taxon>
    </lineage>
</organism>
<feature type="chain" id="PRO_5046418868" description="Capsule synthesis protein CapA domain-containing protein" evidence="3">
    <location>
        <begin position="20"/>
        <end position="458"/>
    </location>
</feature>
<name>A0ABN2D454_9ACTN</name>
<dbReference type="PANTHER" id="PTHR33393">
    <property type="entry name" value="POLYGLUTAMINE SYNTHESIS ACCESSORY PROTEIN RV0574C-RELATED"/>
    <property type="match status" value="1"/>
</dbReference>
<keyword evidence="6" id="KW-1185">Reference proteome</keyword>
<feature type="region of interest" description="Disordered" evidence="2">
    <location>
        <begin position="14"/>
        <end position="55"/>
    </location>
</feature>
<dbReference type="InterPro" id="IPR052169">
    <property type="entry name" value="CW_Biosynth-Accessory"/>
</dbReference>
<dbReference type="SUPFAM" id="SSF56300">
    <property type="entry name" value="Metallo-dependent phosphatases"/>
    <property type="match status" value="1"/>
</dbReference>
<evidence type="ECO:0000259" key="4">
    <source>
        <dbReference type="SMART" id="SM00854"/>
    </source>
</evidence>
<evidence type="ECO:0000256" key="2">
    <source>
        <dbReference type="SAM" id="MobiDB-lite"/>
    </source>
</evidence>
<dbReference type="CDD" id="cd07381">
    <property type="entry name" value="MPP_CapA"/>
    <property type="match status" value="1"/>
</dbReference>
<dbReference type="EMBL" id="BAAAOS010000018">
    <property type="protein sequence ID" value="GAA1568824.1"/>
    <property type="molecule type" value="Genomic_DNA"/>
</dbReference>